<dbReference type="CDD" id="cd04647">
    <property type="entry name" value="LbH_MAT_like"/>
    <property type="match status" value="1"/>
</dbReference>
<comment type="caution">
    <text evidence="4">The sequence shown here is derived from an EMBL/GenBank/DDBJ whole genome shotgun (WGS) entry which is preliminary data.</text>
</comment>
<sequence>MSRVFELAREDGWAQLLPRLARAAAHRFRDSFTARKLRAPGFRNGRHPHLSGLSHMRIGRNFSAGDSLWLEAVVEYAGERLSPVLTLGDEVSFSDNVHITCINSITIGSGTLIGSRVIVTDHSHGVYRGEGQSGPDTVPSKRRLHSTGVVLIGRNVWIGDGVAVLAGATIGDGAIIGANSVVTGMVPAGTVVVGTPARPVRRWNETSRAWEPIA</sequence>
<organism evidence="4 5">
    <name type="scientific">Granulicella mallensis</name>
    <dbReference type="NCBI Taxonomy" id="940614"/>
    <lineage>
        <taxon>Bacteria</taxon>
        <taxon>Pseudomonadati</taxon>
        <taxon>Acidobacteriota</taxon>
        <taxon>Terriglobia</taxon>
        <taxon>Terriglobales</taxon>
        <taxon>Acidobacteriaceae</taxon>
        <taxon>Granulicella</taxon>
    </lineage>
</organism>
<dbReference type="SUPFAM" id="SSF51161">
    <property type="entry name" value="Trimeric LpxA-like enzymes"/>
    <property type="match status" value="1"/>
</dbReference>
<dbReference type="EMBL" id="JACHIO010000004">
    <property type="protein sequence ID" value="MBB5062925.1"/>
    <property type="molecule type" value="Genomic_DNA"/>
</dbReference>
<dbReference type="Gene3D" id="2.160.10.10">
    <property type="entry name" value="Hexapeptide repeat proteins"/>
    <property type="match status" value="1"/>
</dbReference>
<dbReference type="GO" id="GO:0016746">
    <property type="term" value="F:acyltransferase activity"/>
    <property type="evidence" value="ECO:0007669"/>
    <property type="project" value="UniProtKB-KW"/>
</dbReference>
<evidence type="ECO:0000256" key="3">
    <source>
        <dbReference type="ARBA" id="ARBA00023315"/>
    </source>
</evidence>
<dbReference type="PROSITE" id="PS00101">
    <property type="entry name" value="HEXAPEP_TRANSFERASES"/>
    <property type="match status" value="1"/>
</dbReference>
<keyword evidence="3 4" id="KW-0012">Acyltransferase</keyword>
<dbReference type="EC" id="2.3.1.-" evidence="4"/>
<dbReference type="InterPro" id="IPR001451">
    <property type="entry name" value="Hexapep"/>
</dbReference>
<reference evidence="4 5" key="1">
    <citation type="submission" date="2020-08" db="EMBL/GenBank/DDBJ databases">
        <title>Genomic Encyclopedia of Type Strains, Phase IV (KMG-V): Genome sequencing to study the core and pangenomes of soil and plant-associated prokaryotes.</title>
        <authorList>
            <person name="Whitman W."/>
        </authorList>
    </citation>
    <scope>NUCLEOTIDE SEQUENCE [LARGE SCALE GENOMIC DNA]</scope>
    <source>
        <strain evidence="4 5">X5P3</strain>
    </source>
</reference>
<evidence type="ECO:0000256" key="1">
    <source>
        <dbReference type="ARBA" id="ARBA00022679"/>
    </source>
</evidence>
<evidence type="ECO:0000313" key="5">
    <source>
        <dbReference type="Proteomes" id="UP000584867"/>
    </source>
</evidence>
<dbReference type="AlphaFoldDB" id="A0A7W7ZMZ3"/>
<dbReference type="PANTHER" id="PTHR23416">
    <property type="entry name" value="SIALIC ACID SYNTHASE-RELATED"/>
    <property type="match status" value="1"/>
</dbReference>
<accession>A0A7W7ZMZ3</accession>
<keyword evidence="2" id="KW-0677">Repeat</keyword>
<protein>
    <submittedName>
        <fullName evidence="4">Lipopolysaccharide O-acetyltransferase</fullName>
        <ecNumber evidence="4">2.3.1.-</ecNumber>
    </submittedName>
</protein>
<gene>
    <name evidence="4" type="ORF">HDF15_001262</name>
</gene>
<dbReference type="PANTHER" id="PTHR23416:SF78">
    <property type="entry name" value="LIPOPOLYSACCHARIDE BIOSYNTHESIS O-ACETYL TRANSFERASE WBBJ-RELATED"/>
    <property type="match status" value="1"/>
</dbReference>
<name>A0A7W7ZMZ3_9BACT</name>
<proteinExistence type="predicted"/>
<dbReference type="Proteomes" id="UP000584867">
    <property type="component" value="Unassembled WGS sequence"/>
</dbReference>
<dbReference type="InterPro" id="IPR011004">
    <property type="entry name" value="Trimer_LpxA-like_sf"/>
</dbReference>
<dbReference type="Pfam" id="PF00132">
    <property type="entry name" value="Hexapep"/>
    <property type="match status" value="1"/>
</dbReference>
<evidence type="ECO:0000256" key="2">
    <source>
        <dbReference type="ARBA" id="ARBA00022737"/>
    </source>
</evidence>
<dbReference type="InterPro" id="IPR051159">
    <property type="entry name" value="Hexapeptide_acetyltransf"/>
</dbReference>
<dbReference type="InterPro" id="IPR018357">
    <property type="entry name" value="Hexapep_transf_CS"/>
</dbReference>
<keyword evidence="1 4" id="KW-0808">Transferase</keyword>
<evidence type="ECO:0000313" key="4">
    <source>
        <dbReference type="EMBL" id="MBB5062925.1"/>
    </source>
</evidence>